<dbReference type="InterPro" id="IPR006059">
    <property type="entry name" value="SBP"/>
</dbReference>
<evidence type="ECO:0000256" key="1">
    <source>
        <dbReference type="ARBA" id="ARBA00022729"/>
    </source>
</evidence>
<dbReference type="Pfam" id="PF13416">
    <property type="entry name" value="SBP_bac_8"/>
    <property type="match status" value="1"/>
</dbReference>
<feature type="chain" id="PRO_5030610814" evidence="3">
    <location>
        <begin position="30"/>
        <end position="359"/>
    </location>
</feature>
<dbReference type="PANTHER" id="PTHR30222:SF17">
    <property type="entry name" value="SPERMIDINE_PUTRESCINE-BINDING PERIPLASMIC PROTEIN"/>
    <property type="match status" value="1"/>
</dbReference>
<gene>
    <name evidence="4" type="ORF">GGQ64_000651</name>
</gene>
<keyword evidence="1 3" id="KW-0732">Signal</keyword>
<evidence type="ECO:0000256" key="3">
    <source>
        <dbReference type="SAM" id="SignalP"/>
    </source>
</evidence>
<evidence type="ECO:0000256" key="2">
    <source>
        <dbReference type="ARBA" id="ARBA00022764"/>
    </source>
</evidence>
<dbReference type="Gene3D" id="3.40.190.10">
    <property type="entry name" value="Periplasmic binding protein-like II"/>
    <property type="match status" value="2"/>
</dbReference>
<dbReference type="EMBL" id="JACIEE010000001">
    <property type="protein sequence ID" value="MBB3975475.1"/>
    <property type="molecule type" value="Genomic_DNA"/>
</dbReference>
<keyword evidence="5" id="KW-1185">Reference proteome</keyword>
<organism evidence="4 5">
    <name type="scientific">Mycoplana azooxidifex</name>
    <dbReference type="NCBI Taxonomy" id="1636188"/>
    <lineage>
        <taxon>Bacteria</taxon>
        <taxon>Pseudomonadati</taxon>
        <taxon>Pseudomonadota</taxon>
        <taxon>Alphaproteobacteria</taxon>
        <taxon>Hyphomicrobiales</taxon>
        <taxon>Rhizobiaceae</taxon>
        <taxon>Mycoplana</taxon>
    </lineage>
</organism>
<keyword evidence="2" id="KW-0574">Periplasm</keyword>
<protein>
    <submittedName>
        <fullName evidence="4">Spermidine/putrescine-binding protein</fullName>
    </submittedName>
</protein>
<proteinExistence type="predicted"/>
<dbReference type="RefSeq" id="WP_183798953.1">
    <property type="nucleotide sequence ID" value="NZ_JACIEE010000001.1"/>
</dbReference>
<dbReference type="Proteomes" id="UP000574761">
    <property type="component" value="Unassembled WGS sequence"/>
</dbReference>
<evidence type="ECO:0000313" key="4">
    <source>
        <dbReference type="EMBL" id="MBB3975475.1"/>
    </source>
</evidence>
<accession>A0A7W6D2D6</accession>
<dbReference type="AlphaFoldDB" id="A0A7W6D2D6"/>
<reference evidence="4 5" key="1">
    <citation type="submission" date="2020-08" db="EMBL/GenBank/DDBJ databases">
        <title>Genomic Encyclopedia of Type Strains, Phase IV (KMG-IV): sequencing the most valuable type-strain genomes for metagenomic binning, comparative biology and taxonomic classification.</title>
        <authorList>
            <person name="Goeker M."/>
        </authorList>
    </citation>
    <scope>NUCLEOTIDE SEQUENCE [LARGE SCALE GENOMIC DNA]</scope>
    <source>
        <strain evidence="4 5">DSM 100211</strain>
    </source>
</reference>
<name>A0A7W6D2D6_9HYPH</name>
<feature type="signal peptide" evidence="3">
    <location>
        <begin position="1"/>
        <end position="29"/>
    </location>
</feature>
<sequence length="359" mass="39576">MSISNRAGHFLTAAMAAALSLSTALPAAADGLTVFDWSGYEDPAFFPAYVEKHGNPPDFAFFGDEEEAFQKLRAGFKADVAHPCSQSVAKWRDAGLLEPLDTTKLAHWNDVLPGLKSMKGLMTSDDGTAWLIPYEWGNTVLTYRTDTVKPEEIASLKAFADPKFKDRVSIGDNVDDVYALASLAIGVKDWTQMTDEQFKEASEFLRDVHKNVRLYWTDNTEVSQAMAAGEIDLAWAWNETAVTLQGEGVPVAMKLDTAEGNSTWVCGYVRLKGGEGNVDQVYDYLNAVSDPAVSKYMVEAWGYGHVNAKGMASIDPAILKQKGYGDVETFMTDTLFQSPLPNELRQRMIAEFEKIKSGY</sequence>
<comment type="caution">
    <text evidence="4">The sequence shown here is derived from an EMBL/GenBank/DDBJ whole genome shotgun (WGS) entry which is preliminary data.</text>
</comment>
<dbReference type="SUPFAM" id="SSF53850">
    <property type="entry name" value="Periplasmic binding protein-like II"/>
    <property type="match status" value="1"/>
</dbReference>
<evidence type="ECO:0000313" key="5">
    <source>
        <dbReference type="Proteomes" id="UP000574761"/>
    </source>
</evidence>
<dbReference type="PANTHER" id="PTHR30222">
    <property type="entry name" value="SPERMIDINE/PUTRESCINE-BINDING PERIPLASMIC PROTEIN"/>
    <property type="match status" value="1"/>
</dbReference>